<dbReference type="EMBL" id="CP136893">
    <property type="protein sequence ID" value="WOL03218.1"/>
    <property type="molecule type" value="Genomic_DNA"/>
</dbReference>
<keyword evidence="2" id="KW-0057">Aromatic amino acid biosynthesis</keyword>
<dbReference type="Gene3D" id="3.40.190.10">
    <property type="entry name" value="Periplasmic binding protein-like II"/>
    <property type="match status" value="2"/>
</dbReference>
<sequence length="406" mass="43984">MALRTPPSIRVMVPKGYGFLAVSMAAFGPSGGRRCSAANLVMCSISSSSLDKRQEHETRKGGRATSCPVQDAEEIAARFGFEMAAAGLERLYGEHEHGDGPPAFSGPGSPDRRPLRVAYQGVRGSYSQEAAAAAFPSSAAAEDSCRLSFLACSHMEGAFTALEDGSADRAVVPMENSLDGPIYRNFDLLIRHPGFRIVGELLLPVDHCLLALPGATRSALRRVVSHPQALAHCRERVQHLGLEFEEVANAAFAAEMVAAEGIRDTAVIGSKIAAKEFGLLVMERNFQDQPAGANMNRFLQLAMDSGPVGGEGQRRKTTVAFSLEKGPSDLFRALWAFEGLGVQVSRVNHRPDRAKPVRLVEKTARMNYVFFLDVEGAEWDHRVKSGIERLHELAGFVRVLGCYACK</sequence>
<dbReference type="AlphaFoldDB" id="A0AAQ3K9R0"/>
<gene>
    <name evidence="7" type="ORF">Cni_G11938</name>
</gene>
<evidence type="ECO:0000256" key="1">
    <source>
        <dbReference type="ARBA" id="ARBA00022605"/>
    </source>
</evidence>
<keyword evidence="3" id="KW-0584">Phenylalanine biosynthesis</keyword>
<dbReference type="GO" id="GO:0047769">
    <property type="term" value="F:arogenate dehydratase activity"/>
    <property type="evidence" value="ECO:0007669"/>
    <property type="project" value="TreeGrafter"/>
</dbReference>
<dbReference type="InterPro" id="IPR045865">
    <property type="entry name" value="ACT-like_dom_sf"/>
</dbReference>
<proteinExistence type="predicted"/>
<dbReference type="InterPro" id="IPR001086">
    <property type="entry name" value="Preph_deHydtase"/>
</dbReference>
<protein>
    <recommendedName>
        <fullName evidence="6">Prephenate dehydratase domain-containing protein</fullName>
    </recommendedName>
</protein>
<evidence type="ECO:0000256" key="3">
    <source>
        <dbReference type="ARBA" id="ARBA00023222"/>
    </source>
</evidence>
<comment type="pathway">
    <text evidence="5">Amino-acid biosynthesis.</text>
</comment>
<keyword evidence="8" id="KW-1185">Reference proteome</keyword>
<dbReference type="PANTHER" id="PTHR21022">
    <property type="entry name" value="PREPHENATE DEHYDRATASE P PROTEIN"/>
    <property type="match status" value="1"/>
</dbReference>
<evidence type="ECO:0000256" key="5">
    <source>
        <dbReference type="ARBA" id="ARBA00029440"/>
    </source>
</evidence>
<evidence type="ECO:0000313" key="8">
    <source>
        <dbReference type="Proteomes" id="UP001327560"/>
    </source>
</evidence>
<dbReference type="Gene3D" id="3.30.70.260">
    <property type="match status" value="1"/>
</dbReference>
<organism evidence="7 8">
    <name type="scientific">Canna indica</name>
    <name type="common">Indian-shot</name>
    <dbReference type="NCBI Taxonomy" id="4628"/>
    <lineage>
        <taxon>Eukaryota</taxon>
        <taxon>Viridiplantae</taxon>
        <taxon>Streptophyta</taxon>
        <taxon>Embryophyta</taxon>
        <taxon>Tracheophyta</taxon>
        <taxon>Spermatophyta</taxon>
        <taxon>Magnoliopsida</taxon>
        <taxon>Liliopsida</taxon>
        <taxon>Zingiberales</taxon>
        <taxon>Cannaceae</taxon>
        <taxon>Canna</taxon>
    </lineage>
</organism>
<dbReference type="Pfam" id="PF00800">
    <property type="entry name" value="PDT"/>
    <property type="match status" value="1"/>
</dbReference>
<evidence type="ECO:0000256" key="4">
    <source>
        <dbReference type="ARBA" id="ARBA00023239"/>
    </source>
</evidence>
<reference evidence="7 8" key="1">
    <citation type="submission" date="2023-10" db="EMBL/GenBank/DDBJ databases">
        <title>Chromosome-scale genome assembly provides insights into flower coloration mechanisms of Canna indica.</title>
        <authorList>
            <person name="Li C."/>
        </authorList>
    </citation>
    <scope>NUCLEOTIDE SEQUENCE [LARGE SCALE GENOMIC DNA]</scope>
    <source>
        <tissue evidence="7">Flower</tissue>
    </source>
</reference>
<dbReference type="GO" id="GO:0009094">
    <property type="term" value="P:L-phenylalanine biosynthetic process"/>
    <property type="evidence" value="ECO:0007669"/>
    <property type="project" value="UniProtKB-KW"/>
</dbReference>
<feature type="domain" description="Prephenate dehydratase" evidence="6">
    <location>
        <begin position="116"/>
        <end position="301"/>
    </location>
</feature>
<dbReference type="GO" id="GO:0004664">
    <property type="term" value="F:prephenate dehydratase activity"/>
    <property type="evidence" value="ECO:0007669"/>
    <property type="project" value="InterPro"/>
</dbReference>
<dbReference type="SUPFAM" id="SSF53850">
    <property type="entry name" value="Periplasmic binding protein-like II"/>
    <property type="match status" value="1"/>
</dbReference>
<dbReference type="PANTHER" id="PTHR21022:SF26">
    <property type="entry name" value="AROGENATE DEHYDRATASE_PREPHENATE DEHYDRATASE 2, CHLOROPLASTIC-LIKE"/>
    <property type="match status" value="1"/>
</dbReference>
<dbReference type="CDD" id="cd13631">
    <property type="entry name" value="PBP2_Ct-PDT_like"/>
    <property type="match status" value="1"/>
</dbReference>
<evidence type="ECO:0000313" key="7">
    <source>
        <dbReference type="EMBL" id="WOL03218.1"/>
    </source>
</evidence>
<evidence type="ECO:0000259" key="6">
    <source>
        <dbReference type="PROSITE" id="PS51171"/>
    </source>
</evidence>
<dbReference type="Proteomes" id="UP001327560">
    <property type="component" value="Chromosome 4"/>
</dbReference>
<dbReference type="PROSITE" id="PS51171">
    <property type="entry name" value="PREPHENATE_DEHYDR_3"/>
    <property type="match status" value="1"/>
</dbReference>
<keyword evidence="4" id="KW-0456">Lyase</keyword>
<dbReference type="GO" id="GO:0009507">
    <property type="term" value="C:chloroplast"/>
    <property type="evidence" value="ECO:0007669"/>
    <property type="project" value="TreeGrafter"/>
</dbReference>
<evidence type="ECO:0000256" key="2">
    <source>
        <dbReference type="ARBA" id="ARBA00023141"/>
    </source>
</evidence>
<name>A0AAQ3K9R0_9LILI</name>
<dbReference type="SUPFAM" id="SSF55021">
    <property type="entry name" value="ACT-like"/>
    <property type="match status" value="1"/>
</dbReference>
<accession>A0AAQ3K9R0</accession>
<keyword evidence="1" id="KW-0028">Amino-acid biosynthesis</keyword>
<dbReference type="CDD" id="cd04905">
    <property type="entry name" value="ACT_CM-PDT"/>
    <property type="match status" value="1"/>
</dbReference>